<proteinExistence type="predicted"/>
<protein>
    <submittedName>
        <fullName evidence="1">Uncharacterized protein</fullName>
    </submittedName>
</protein>
<sequence>MFFQMRNEGIPLFVSDDGKVVVLI</sequence>
<dbReference type="AlphaFoldDB" id="A0A2P2NCL0"/>
<evidence type="ECO:0000313" key="1">
    <source>
        <dbReference type="EMBL" id="MBX40221.1"/>
    </source>
</evidence>
<organism evidence="1">
    <name type="scientific">Rhizophora mucronata</name>
    <name type="common">Asiatic mangrove</name>
    <dbReference type="NCBI Taxonomy" id="61149"/>
    <lineage>
        <taxon>Eukaryota</taxon>
        <taxon>Viridiplantae</taxon>
        <taxon>Streptophyta</taxon>
        <taxon>Embryophyta</taxon>
        <taxon>Tracheophyta</taxon>
        <taxon>Spermatophyta</taxon>
        <taxon>Magnoliopsida</taxon>
        <taxon>eudicotyledons</taxon>
        <taxon>Gunneridae</taxon>
        <taxon>Pentapetalae</taxon>
        <taxon>rosids</taxon>
        <taxon>fabids</taxon>
        <taxon>Malpighiales</taxon>
        <taxon>Rhizophoraceae</taxon>
        <taxon>Rhizophora</taxon>
    </lineage>
</organism>
<reference evidence="1" key="1">
    <citation type="submission" date="2018-02" db="EMBL/GenBank/DDBJ databases">
        <title>Rhizophora mucronata_Transcriptome.</title>
        <authorList>
            <person name="Meera S.P."/>
            <person name="Sreeshan A."/>
            <person name="Augustine A."/>
        </authorList>
    </citation>
    <scope>NUCLEOTIDE SEQUENCE</scope>
    <source>
        <tissue evidence="1">Leaf</tissue>
    </source>
</reference>
<accession>A0A2P2NCL0</accession>
<name>A0A2P2NCL0_RHIMU</name>
<dbReference type="EMBL" id="GGEC01059737">
    <property type="protein sequence ID" value="MBX40221.1"/>
    <property type="molecule type" value="Transcribed_RNA"/>
</dbReference>